<dbReference type="RefSeq" id="XP_014147635.1">
    <property type="nucleotide sequence ID" value="XM_014292160.1"/>
</dbReference>
<evidence type="ECO:0000313" key="3">
    <source>
        <dbReference type="Proteomes" id="UP000054560"/>
    </source>
</evidence>
<sequence>MAQQYTEVTKNQVQAQSQPVQIQAEPKAGKADATKEDTQAVQPTKPWWMGLRCPFEAACDVEYRLEIEEFESIDAHVYGSGHISANDMLREHNYWKNRYINMK</sequence>
<dbReference type="Proteomes" id="UP000054560">
    <property type="component" value="Unassembled WGS sequence"/>
</dbReference>
<dbReference type="EMBL" id="KQ245221">
    <property type="protein sequence ID" value="KNC73733.1"/>
    <property type="molecule type" value="Genomic_DNA"/>
</dbReference>
<organism evidence="2 3">
    <name type="scientific">Sphaeroforma arctica JP610</name>
    <dbReference type="NCBI Taxonomy" id="667725"/>
    <lineage>
        <taxon>Eukaryota</taxon>
        <taxon>Ichthyosporea</taxon>
        <taxon>Ichthyophonida</taxon>
        <taxon>Sphaeroforma</taxon>
    </lineage>
</organism>
<gene>
    <name evidence="2" type="ORF">SARC_13710</name>
</gene>
<feature type="non-terminal residue" evidence="2">
    <location>
        <position position="103"/>
    </location>
</feature>
<evidence type="ECO:0000256" key="1">
    <source>
        <dbReference type="SAM" id="MobiDB-lite"/>
    </source>
</evidence>
<dbReference type="AlphaFoldDB" id="A0A0L0FCD1"/>
<accession>A0A0L0FCD1</accession>
<feature type="compositionally biased region" description="Polar residues" evidence="1">
    <location>
        <begin position="1"/>
        <end position="11"/>
    </location>
</feature>
<name>A0A0L0FCD1_9EUKA</name>
<reference evidence="2 3" key="1">
    <citation type="submission" date="2011-02" db="EMBL/GenBank/DDBJ databases">
        <title>The Genome Sequence of Sphaeroforma arctica JP610.</title>
        <authorList>
            <consortium name="The Broad Institute Genome Sequencing Platform"/>
            <person name="Russ C."/>
            <person name="Cuomo C."/>
            <person name="Young S.K."/>
            <person name="Zeng Q."/>
            <person name="Gargeya S."/>
            <person name="Alvarado L."/>
            <person name="Berlin A."/>
            <person name="Chapman S.B."/>
            <person name="Chen Z."/>
            <person name="Freedman E."/>
            <person name="Gellesch M."/>
            <person name="Goldberg J."/>
            <person name="Griggs A."/>
            <person name="Gujja S."/>
            <person name="Heilman E."/>
            <person name="Heiman D."/>
            <person name="Howarth C."/>
            <person name="Mehta T."/>
            <person name="Neiman D."/>
            <person name="Pearson M."/>
            <person name="Roberts A."/>
            <person name="Saif S."/>
            <person name="Shea T."/>
            <person name="Shenoy N."/>
            <person name="Sisk P."/>
            <person name="Stolte C."/>
            <person name="Sykes S."/>
            <person name="White J."/>
            <person name="Yandava C."/>
            <person name="Burger G."/>
            <person name="Gray M.W."/>
            <person name="Holland P.W.H."/>
            <person name="King N."/>
            <person name="Lang F.B.F."/>
            <person name="Roger A.J."/>
            <person name="Ruiz-Trillo I."/>
            <person name="Haas B."/>
            <person name="Nusbaum C."/>
            <person name="Birren B."/>
        </authorList>
    </citation>
    <scope>NUCLEOTIDE SEQUENCE [LARGE SCALE GENOMIC DNA]</scope>
    <source>
        <strain evidence="2 3">JP610</strain>
    </source>
</reference>
<feature type="compositionally biased region" description="Basic and acidic residues" evidence="1">
    <location>
        <begin position="27"/>
        <end position="38"/>
    </location>
</feature>
<dbReference type="GeneID" id="25914214"/>
<protein>
    <submittedName>
        <fullName evidence="2">Uncharacterized protein</fullName>
    </submittedName>
</protein>
<feature type="region of interest" description="Disordered" evidence="1">
    <location>
        <begin position="1"/>
        <end position="41"/>
    </location>
</feature>
<keyword evidence="3" id="KW-1185">Reference proteome</keyword>
<proteinExistence type="predicted"/>
<evidence type="ECO:0000313" key="2">
    <source>
        <dbReference type="EMBL" id="KNC73733.1"/>
    </source>
</evidence>
<feature type="compositionally biased region" description="Low complexity" evidence="1">
    <location>
        <begin position="12"/>
        <end position="24"/>
    </location>
</feature>